<reference evidence="6 7" key="1">
    <citation type="journal article" date="2023" name="Life. Sci Alliance">
        <title>Evolutionary insights into 3D genome organization and epigenetic landscape of Vigna mungo.</title>
        <authorList>
            <person name="Junaid A."/>
            <person name="Singh B."/>
            <person name="Bhatia S."/>
        </authorList>
    </citation>
    <scope>NUCLEOTIDE SEQUENCE [LARGE SCALE GENOMIC DNA]</scope>
    <source>
        <strain evidence="6">Urdbean</strain>
    </source>
</reference>
<name>A0AAQ3RID9_VIGMU</name>
<dbReference type="GO" id="GO:0046873">
    <property type="term" value="F:metal ion transmembrane transporter activity"/>
    <property type="evidence" value="ECO:0007669"/>
    <property type="project" value="InterPro"/>
</dbReference>
<evidence type="ECO:0000256" key="3">
    <source>
        <dbReference type="ARBA" id="ARBA00022989"/>
    </source>
</evidence>
<dbReference type="PANTHER" id="PTHR47468">
    <property type="entry name" value="OS08G0130000 PROTEIN"/>
    <property type="match status" value="1"/>
</dbReference>
<dbReference type="InterPro" id="IPR045863">
    <property type="entry name" value="CorA_TM1_TM2"/>
</dbReference>
<keyword evidence="3 5" id="KW-1133">Transmembrane helix</keyword>
<dbReference type="SUPFAM" id="SSF144083">
    <property type="entry name" value="Magnesium transport protein CorA, transmembrane region"/>
    <property type="match status" value="1"/>
</dbReference>
<dbReference type="GO" id="GO:0016020">
    <property type="term" value="C:membrane"/>
    <property type="evidence" value="ECO:0007669"/>
    <property type="project" value="UniProtKB-SubCell"/>
</dbReference>
<dbReference type="Pfam" id="PF01544">
    <property type="entry name" value="CorA"/>
    <property type="match status" value="1"/>
</dbReference>
<keyword evidence="2 5" id="KW-0812">Transmembrane</keyword>
<evidence type="ECO:0000256" key="1">
    <source>
        <dbReference type="ARBA" id="ARBA00004141"/>
    </source>
</evidence>
<keyword evidence="4 5" id="KW-0472">Membrane</keyword>
<evidence type="ECO:0000256" key="4">
    <source>
        <dbReference type="ARBA" id="ARBA00023136"/>
    </source>
</evidence>
<dbReference type="InterPro" id="IPR002523">
    <property type="entry name" value="MgTranspt_CorA/ZnTranspt_ZntB"/>
</dbReference>
<accession>A0AAQ3RID9</accession>
<evidence type="ECO:0000256" key="5">
    <source>
        <dbReference type="SAM" id="Phobius"/>
    </source>
</evidence>
<evidence type="ECO:0000313" key="7">
    <source>
        <dbReference type="Proteomes" id="UP001374535"/>
    </source>
</evidence>
<dbReference type="Gene3D" id="1.20.58.340">
    <property type="entry name" value="Magnesium transport protein CorA, transmembrane region"/>
    <property type="match status" value="1"/>
</dbReference>
<dbReference type="EMBL" id="CP144691">
    <property type="protein sequence ID" value="WVY93838.1"/>
    <property type="molecule type" value="Genomic_DNA"/>
</dbReference>
<organism evidence="6 7">
    <name type="scientific">Vigna mungo</name>
    <name type="common">Black gram</name>
    <name type="synonym">Phaseolus mungo</name>
    <dbReference type="NCBI Taxonomy" id="3915"/>
    <lineage>
        <taxon>Eukaryota</taxon>
        <taxon>Viridiplantae</taxon>
        <taxon>Streptophyta</taxon>
        <taxon>Embryophyta</taxon>
        <taxon>Tracheophyta</taxon>
        <taxon>Spermatophyta</taxon>
        <taxon>Magnoliopsida</taxon>
        <taxon>eudicotyledons</taxon>
        <taxon>Gunneridae</taxon>
        <taxon>Pentapetalae</taxon>
        <taxon>rosids</taxon>
        <taxon>fabids</taxon>
        <taxon>Fabales</taxon>
        <taxon>Fabaceae</taxon>
        <taxon>Papilionoideae</taxon>
        <taxon>50 kb inversion clade</taxon>
        <taxon>NPAAA clade</taxon>
        <taxon>indigoferoid/millettioid clade</taxon>
        <taxon>Phaseoleae</taxon>
        <taxon>Vigna</taxon>
    </lineage>
</organism>
<proteinExistence type="predicted"/>
<evidence type="ECO:0000313" key="6">
    <source>
        <dbReference type="EMBL" id="WVY93838.1"/>
    </source>
</evidence>
<gene>
    <name evidence="6" type="ORF">V8G54_032926</name>
</gene>
<keyword evidence="7" id="KW-1185">Reference proteome</keyword>
<dbReference type="AlphaFoldDB" id="A0AAQ3RID9"/>
<sequence>MESKYISESKKNALQKNDLIGRLRRMKENVGFIVNRVTAIQAGLDSWQSEQINRKLYYLSFLSIIFLPLSIVTGVFGMNVGGVPWTGQNAPELKDGFRNVILLCGSEKKLVTEQEVIAEEIIENGRSRQRGLSADLMLHVIDYFIYE</sequence>
<feature type="transmembrane region" description="Helical" evidence="5">
    <location>
        <begin position="56"/>
        <end position="76"/>
    </location>
</feature>
<comment type="subcellular location">
    <subcellularLocation>
        <location evidence="1">Membrane</location>
        <topology evidence="1">Multi-pass membrane protein</topology>
    </subcellularLocation>
</comment>
<evidence type="ECO:0000256" key="2">
    <source>
        <dbReference type="ARBA" id="ARBA00022692"/>
    </source>
</evidence>
<dbReference type="PANTHER" id="PTHR47468:SF1">
    <property type="entry name" value="OS08G0130000 PROTEIN"/>
    <property type="match status" value="1"/>
</dbReference>
<protein>
    <submittedName>
        <fullName evidence="6">Uncharacterized protein</fullName>
    </submittedName>
</protein>
<dbReference type="Proteomes" id="UP001374535">
    <property type="component" value="Chromosome 10"/>
</dbReference>